<name>A0AA96F864_9MICO</name>
<dbReference type="AlphaFoldDB" id="A0AA96F864"/>
<dbReference type="EMBL" id="CP134879">
    <property type="protein sequence ID" value="WNM25881.1"/>
    <property type="molecule type" value="Genomic_DNA"/>
</dbReference>
<dbReference type="Pfam" id="PF01547">
    <property type="entry name" value="SBP_bac_1"/>
    <property type="match status" value="1"/>
</dbReference>
<keyword evidence="3" id="KW-1185">Reference proteome</keyword>
<organism evidence="2 3">
    <name type="scientific">Demequina capsici</name>
    <dbReference type="NCBI Taxonomy" id="3075620"/>
    <lineage>
        <taxon>Bacteria</taxon>
        <taxon>Bacillati</taxon>
        <taxon>Actinomycetota</taxon>
        <taxon>Actinomycetes</taxon>
        <taxon>Micrococcales</taxon>
        <taxon>Demequinaceae</taxon>
        <taxon>Demequina</taxon>
    </lineage>
</organism>
<gene>
    <name evidence="2" type="ORF">RN606_06940</name>
</gene>
<accession>A0AA96F864</accession>
<dbReference type="Proteomes" id="UP001304125">
    <property type="component" value="Chromosome"/>
</dbReference>
<evidence type="ECO:0000313" key="2">
    <source>
        <dbReference type="EMBL" id="WNM25881.1"/>
    </source>
</evidence>
<keyword evidence="1" id="KW-0732">Signal</keyword>
<feature type="chain" id="PRO_5041712414" evidence="1">
    <location>
        <begin position="26"/>
        <end position="433"/>
    </location>
</feature>
<dbReference type="PROSITE" id="PS51257">
    <property type="entry name" value="PROKAR_LIPOPROTEIN"/>
    <property type="match status" value="1"/>
</dbReference>
<protein>
    <submittedName>
        <fullName evidence="2">ABC transporter substrate-binding protein</fullName>
    </submittedName>
</protein>
<reference evidence="2 3" key="1">
    <citation type="submission" date="2023-09" db="EMBL/GenBank/DDBJ databases">
        <title>Demequina sp. a novel bacteria isolated from Capsicum annuum.</title>
        <authorList>
            <person name="Humaira Z."/>
            <person name="Lee J."/>
            <person name="Cho D."/>
        </authorList>
    </citation>
    <scope>NUCLEOTIDE SEQUENCE [LARGE SCALE GENOMIC DNA]</scope>
    <source>
        <strain evidence="2 3">OYTSA14</strain>
    </source>
</reference>
<proteinExistence type="predicted"/>
<dbReference type="RefSeq" id="WP_313501507.1">
    <property type="nucleotide sequence ID" value="NZ_CP134879.1"/>
</dbReference>
<evidence type="ECO:0000256" key="1">
    <source>
        <dbReference type="SAM" id="SignalP"/>
    </source>
</evidence>
<feature type="signal peptide" evidence="1">
    <location>
        <begin position="1"/>
        <end position="25"/>
    </location>
</feature>
<evidence type="ECO:0000313" key="3">
    <source>
        <dbReference type="Proteomes" id="UP001304125"/>
    </source>
</evidence>
<dbReference type="InterPro" id="IPR006059">
    <property type="entry name" value="SBP"/>
</dbReference>
<dbReference type="Gene3D" id="3.40.190.10">
    <property type="entry name" value="Periplasmic binding protein-like II"/>
    <property type="match status" value="2"/>
</dbReference>
<dbReference type="SUPFAM" id="SSF53850">
    <property type="entry name" value="Periplasmic binding protein-like II"/>
    <property type="match status" value="1"/>
</dbReference>
<sequence length="433" mass="44657">MYTPRRFAGVIAGVMAAGLALTACSGNGGSPTESASGTASGSMGTATEVEVFTWWTSGGEKAGLDGLVSVLADKYPNVTFVNGAVAGGAGSAAKDLLQSRLQANDPPDTFQAHAGAELDDYIAAGQVQDISDLYTEFGLTDVFPADLLSLLTVDGAIYSVPANIHRANVVWANPSVLEAAGLDSTATYATMSDWFTALDAVQASGQTALSIATTWTQVQLLETVLISDLGADGYIGLWDGTTDWTGSDVTAALEDFQKLMSYTNTDRDGLDWPDALQMVVDGTAGFNVMGDWAAGELDTQSLTAGTDYIYFPVPGTSGIFDFLSDSFTLPVGAPHPDGAKAWLDVVGSLEGQTAFNIAKGSIPARTDADPSLFNAYQQSAIKDFASDTIVPSLAHGAAAPIAQLNAISDATSKFTSGGSDLATFQTELAASAG</sequence>